<dbReference type="EMBL" id="CAUWAG010000018">
    <property type="protein sequence ID" value="CAJ2512029.1"/>
    <property type="molecule type" value="Genomic_DNA"/>
</dbReference>
<organism evidence="2 3">
    <name type="scientific">Anthostomella pinea</name>
    <dbReference type="NCBI Taxonomy" id="933095"/>
    <lineage>
        <taxon>Eukaryota</taxon>
        <taxon>Fungi</taxon>
        <taxon>Dikarya</taxon>
        <taxon>Ascomycota</taxon>
        <taxon>Pezizomycotina</taxon>
        <taxon>Sordariomycetes</taxon>
        <taxon>Xylariomycetidae</taxon>
        <taxon>Xylariales</taxon>
        <taxon>Xylariaceae</taxon>
        <taxon>Anthostomella</taxon>
    </lineage>
</organism>
<evidence type="ECO:0000313" key="2">
    <source>
        <dbReference type="EMBL" id="CAJ2512029.1"/>
    </source>
</evidence>
<dbReference type="AlphaFoldDB" id="A0AAI8VWL4"/>
<gene>
    <name evidence="2" type="ORF">KHLLAP_LOCUS12497</name>
</gene>
<accession>A0AAI8VWL4</accession>
<keyword evidence="1" id="KW-0732">Signal</keyword>
<name>A0AAI8VWL4_9PEZI</name>
<proteinExistence type="predicted"/>
<evidence type="ECO:0000256" key="1">
    <source>
        <dbReference type="SAM" id="SignalP"/>
    </source>
</evidence>
<dbReference type="Proteomes" id="UP001295740">
    <property type="component" value="Unassembled WGS sequence"/>
</dbReference>
<sequence>MLFSTVYRIVPLVAAVSLAAPTTDGSELASERIDITPRSGERTATVYSGSSCSGTDLGVLSAGIFNGEHSGCSNTGSAARSYYLYYDC</sequence>
<protein>
    <submittedName>
        <fullName evidence="2">Uu.00g076540.m01.CDS01</fullName>
    </submittedName>
</protein>
<keyword evidence="3" id="KW-1185">Reference proteome</keyword>
<reference evidence="2" key="1">
    <citation type="submission" date="2023-10" db="EMBL/GenBank/DDBJ databases">
        <authorList>
            <person name="Hackl T."/>
        </authorList>
    </citation>
    <scope>NUCLEOTIDE SEQUENCE</scope>
</reference>
<comment type="caution">
    <text evidence="2">The sequence shown here is derived from an EMBL/GenBank/DDBJ whole genome shotgun (WGS) entry which is preliminary data.</text>
</comment>
<feature type="signal peptide" evidence="1">
    <location>
        <begin position="1"/>
        <end position="25"/>
    </location>
</feature>
<feature type="chain" id="PRO_5042514545" evidence="1">
    <location>
        <begin position="26"/>
        <end position="88"/>
    </location>
</feature>
<evidence type="ECO:0000313" key="3">
    <source>
        <dbReference type="Proteomes" id="UP001295740"/>
    </source>
</evidence>